<accession>A0ACD3A0Z0</accession>
<evidence type="ECO:0000313" key="1">
    <source>
        <dbReference type="EMBL" id="TFK58552.1"/>
    </source>
</evidence>
<proteinExistence type="predicted"/>
<name>A0ACD3A0Z0_9AGAR</name>
<sequence length="323" mass="36831">MYHTSRSQPEHTKVNITSNLDEIDAFHVFKTRAALVRVCKQWRTWTLPFLYEYVVILSGRQLGPLLETPQCSLGTGLEDVDAWFLRPFGNLVKRFDLALYEYSTSPESEASNQLHEDWEVIAQIAGYLPNLQSLNIYPCMRSDLGLAMPTSFAQALAQTCGESLQILNTFDDRHRFQLSDLYGLLLHTPNLRVLRCRAHKPQMYLEPEPPSLRPTWATVLTPDPLTKIVLPHLASVYARIELTGRLPGSPVISTPQIRHLIIHSSANLPPPNHFFLSSTSSPTYIQLYQDHAPFSYQTLMGQLRECCPNLRRLDFNVSEWGNL</sequence>
<keyword evidence="2" id="KW-1185">Reference proteome</keyword>
<dbReference type="EMBL" id="ML209304">
    <property type="protein sequence ID" value="TFK58552.1"/>
    <property type="molecule type" value="Genomic_DNA"/>
</dbReference>
<protein>
    <submittedName>
        <fullName evidence="1">Uncharacterized protein</fullName>
    </submittedName>
</protein>
<evidence type="ECO:0000313" key="2">
    <source>
        <dbReference type="Proteomes" id="UP000308600"/>
    </source>
</evidence>
<dbReference type="Proteomes" id="UP000308600">
    <property type="component" value="Unassembled WGS sequence"/>
</dbReference>
<reference evidence="1 2" key="1">
    <citation type="journal article" date="2019" name="Nat. Ecol. Evol.">
        <title>Megaphylogeny resolves global patterns of mushroom evolution.</title>
        <authorList>
            <person name="Varga T."/>
            <person name="Krizsan K."/>
            <person name="Foldi C."/>
            <person name="Dima B."/>
            <person name="Sanchez-Garcia M."/>
            <person name="Sanchez-Ramirez S."/>
            <person name="Szollosi G.J."/>
            <person name="Szarkandi J.G."/>
            <person name="Papp V."/>
            <person name="Albert L."/>
            <person name="Andreopoulos W."/>
            <person name="Angelini C."/>
            <person name="Antonin V."/>
            <person name="Barry K.W."/>
            <person name="Bougher N.L."/>
            <person name="Buchanan P."/>
            <person name="Buyck B."/>
            <person name="Bense V."/>
            <person name="Catcheside P."/>
            <person name="Chovatia M."/>
            <person name="Cooper J."/>
            <person name="Damon W."/>
            <person name="Desjardin D."/>
            <person name="Finy P."/>
            <person name="Geml J."/>
            <person name="Haridas S."/>
            <person name="Hughes K."/>
            <person name="Justo A."/>
            <person name="Karasinski D."/>
            <person name="Kautmanova I."/>
            <person name="Kiss B."/>
            <person name="Kocsube S."/>
            <person name="Kotiranta H."/>
            <person name="LaButti K.M."/>
            <person name="Lechner B.E."/>
            <person name="Liimatainen K."/>
            <person name="Lipzen A."/>
            <person name="Lukacs Z."/>
            <person name="Mihaltcheva S."/>
            <person name="Morgado L.N."/>
            <person name="Niskanen T."/>
            <person name="Noordeloos M.E."/>
            <person name="Ohm R.A."/>
            <person name="Ortiz-Santana B."/>
            <person name="Ovrebo C."/>
            <person name="Racz N."/>
            <person name="Riley R."/>
            <person name="Savchenko A."/>
            <person name="Shiryaev A."/>
            <person name="Soop K."/>
            <person name="Spirin V."/>
            <person name="Szebenyi C."/>
            <person name="Tomsovsky M."/>
            <person name="Tulloss R.E."/>
            <person name="Uehling J."/>
            <person name="Grigoriev I.V."/>
            <person name="Vagvolgyi C."/>
            <person name="Papp T."/>
            <person name="Martin F.M."/>
            <person name="Miettinen O."/>
            <person name="Hibbett D.S."/>
            <person name="Nagy L.G."/>
        </authorList>
    </citation>
    <scope>NUCLEOTIDE SEQUENCE [LARGE SCALE GENOMIC DNA]</scope>
    <source>
        <strain evidence="1 2">NL-1719</strain>
    </source>
</reference>
<organism evidence="1 2">
    <name type="scientific">Pluteus cervinus</name>
    <dbReference type="NCBI Taxonomy" id="181527"/>
    <lineage>
        <taxon>Eukaryota</taxon>
        <taxon>Fungi</taxon>
        <taxon>Dikarya</taxon>
        <taxon>Basidiomycota</taxon>
        <taxon>Agaricomycotina</taxon>
        <taxon>Agaricomycetes</taxon>
        <taxon>Agaricomycetidae</taxon>
        <taxon>Agaricales</taxon>
        <taxon>Pluteineae</taxon>
        <taxon>Pluteaceae</taxon>
        <taxon>Pluteus</taxon>
    </lineage>
</organism>
<gene>
    <name evidence="1" type="ORF">BDN72DRAFT_68002</name>
</gene>